<evidence type="ECO:0000256" key="11">
    <source>
        <dbReference type="PROSITE-ProRule" id="PRU00042"/>
    </source>
</evidence>
<dbReference type="eggNOG" id="KOG1721">
    <property type="taxonomic scope" value="Eukaryota"/>
</dbReference>
<evidence type="ECO:0000256" key="3">
    <source>
        <dbReference type="ARBA" id="ARBA00022723"/>
    </source>
</evidence>
<dbReference type="Proteomes" id="UP000053201">
    <property type="component" value="Unassembled WGS sequence"/>
</dbReference>
<name>A0A0L0HAD9_SPIPD</name>
<dbReference type="PROSITE" id="PS50157">
    <property type="entry name" value="ZINC_FINGER_C2H2_2"/>
    <property type="match status" value="3"/>
</dbReference>
<evidence type="ECO:0000256" key="7">
    <source>
        <dbReference type="ARBA" id="ARBA00023015"/>
    </source>
</evidence>
<dbReference type="OMA" id="RTHRCEW"/>
<keyword evidence="4" id="KW-0677">Repeat</keyword>
<keyword evidence="7" id="KW-0805">Transcription regulation</keyword>
<evidence type="ECO:0000313" key="15">
    <source>
        <dbReference type="Proteomes" id="UP000053201"/>
    </source>
</evidence>
<dbReference type="EMBL" id="KQ257463">
    <property type="protein sequence ID" value="KNC97648.1"/>
    <property type="molecule type" value="Genomic_DNA"/>
</dbReference>
<dbReference type="Pfam" id="PF00096">
    <property type="entry name" value="zf-C2H2"/>
    <property type="match status" value="3"/>
</dbReference>
<dbReference type="PROSITE" id="PS00028">
    <property type="entry name" value="ZINC_FINGER_C2H2_1"/>
    <property type="match status" value="2"/>
</dbReference>
<evidence type="ECO:0000256" key="4">
    <source>
        <dbReference type="ARBA" id="ARBA00022737"/>
    </source>
</evidence>
<evidence type="ECO:0000259" key="13">
    <source>
        <dbReference type="PROSITE" id="PS50157"/>
    </source>
</evidence>
<dbReference type="OrthoDB" id="2158014at2759"/>
<dbReference type="AlphaFoldDB" id="A0A0L0HAD9"/>
<evidence type="ECO:0000256" key="5">
    <source>
        <dbReference type="ARBA" id="ARBA00022771"/>
    </source>
</evidence>
<keyword evidence="8" id="KW-0238">DNA-binding</keyword>
<keyword evidence="5 11" id="KW-0863">Zinc-finger</keyword>
<dbReference type="GO" id="GO:0000978">
    <property type="term" value="F:RNA polymerase II cis-regulatory region sequence-specific DNA binding"/>
    <property type="evidence" value="ECO:0007669"/>
    <property type="project" value="TreeGrafter"/>
</dbReference>
<evidence type="ECO:0000313" key="14">
    <source>
        <dbReference type="EMBL" id="KNC97648.1"/>
    </source>
</evidence>
<dbReference type="STRING" id="645134.A0A0L0HAD9"/>
<organism evidence="14 15">
    <name type="scientific">Spizellomyces punctatus (strain DAOM BR117)</name>
    <dbReference type="NCBI Taxonomy" id="645134"/>
    <lineage>
        <taxon>Eukaryota</taxon>
        <taxon>Fungi</taxon>
        <taxon>Fungi incertae sedis</taxon>
        <taxon>Chytridiomycota</taxon>
        <taxon>Chytridiomycota incertae sedis</taxon>
        <taxon>Chytridiomycetes</taxon>
        <taxon>Spizellomycetales</taxon>
        <taxon>Spizellomycetaceae</taxon>
        <taxon>Spizellomyces</taxon>
    </lineage>
</organism>
<dbReference type="Gene3D" id="3.30.160.60">
    <property type="entry name" value="Classic Zinc Finger"/>
    <property type="match status" value="2"/>
</dbReference>
<dbReference type="InterPro" id="IPR036236">
    <property type="entry name" value="Znf_C2H2_sf"/>
</dbReference>
<dbReference type="FunFam" id="3.30.160.60:FF:000075">
    <property type="entry name" value="Putative zinc finger protein 536"/>
    <property type="match status" value="1"/>
</dbReference>
<evidence type="ECO:0000256" key="9">
    <source>
        <dbReference type="ARBA" id="ARBA00023163"/>
    </source>
</evidence>
<dbReference type="InterPro" id="IPR013087">
    <property type="entry name" value="Znf_C2H2_type"/>
</dbReference>
<dbReference type="SMART" id="SM00355">
    <property type="entry name" value="ZnF_C2H2"/>
    <property type="match status" value="3"/>
</dbReference>
<evidence type="ECO:0000256" key="2">
    <source>
        <dbReference type="ARBA" id="ARBA00006991"/>
    </source>
</evidence>
<keyword evidence="6" id="KW-0862">Zinc</keyword>
<protein>
    <recommendedName>
        <fullName evidence="13">C2H2-type domain-containing protein</fullName>
    </recommendedName>
</protein>
<feature type="compositionally biased region" description="Polar residues" evidence="12">
    <location>
        <begin position="175"/>
        <end position="200"/>
    </location>
</feature>
<keyword evidence="9" id="KW-0804">Transcription</keyword>
<dbReference type="GeneID" id="27690360"/>
<comment type="similarity">
    <text evidence="2">Belongs to the krueppel C2H2-type zinc-finger protein family.</text>
</comment>
<proteinExistence type="inferred from homology"/>
<evidence type="ECO:0000256" key="6">
    <source>
        <dbReference type="ARBA" id="ARBA00022833"/>
    </source>
</evidence>
<feature type="domain" description="C2H2-type" evidence="13">
    <location>
        <begin position="235"/>
        <end position="263"/>
    </location>
</feature>
<evidence type="ECO:0000256" key="12">
    <source>
        <dbReference type="SAM" id="MobiDB-lite"/>
    </source>
</evidence>
<feature type="domain" description="C2H2-type" evidence="13">
    <location>
        <begin position="206"/>
        <end position="234"/>
    </location>
</feature>
<keyword evidence="15" id="KW-1185">Reference proteome</keyword>
<dbReference type="GO" id="GO:0000981">
    <property type="term" value="F:DNA-binding transcription factor activity, RNA polymerase II-specific"/>
    <property type="evidence" value="ECO:0007669"/>
    <property type="project" value="TreeGrafter"/>
</dbReference>
<dbReference type="SUPFAM" id="SSF57667">
    <property type="entry name" value="beta-beta-alpha zinc fingers"/>
    <property type="match status" value="2"/>
</dbReference>
<feature type="compositionally biased region" description="Basic and acidic residues" evidence="12">
    <location>
        <begin position="161"/>
        <end position="174"/>
    </location>
</feature>
<evidence type="ECO:0000256" key="10">
    <source>
        <dbReference type="ARBA" id="ARBA00023242"/>
    </source>
</evidence>
<feature type="region of interest" description="Disordered" evidence="12">
    <location>
        <begin position="161"/>
        <end position="205"/>
    </location>
</feature>
<accession>A0A0L0HAD9</accession>
<reference evidence="14 15" key="1">
    <citation type="submission" date="2009-08" db="EMBL/GenBank/DDBJ databases">
        <title>The Genome Sequence of Spizellomyces punctatus strain DAOM BR117.</title>
        <authorList>
            <consortium name="The Broad Institute Genome Sequencing Platform"/>
            <person name="Russ C."/>
            <person name="Cuomo C."/>
            <person name="Shea T."/>
            <person name="Young S.K."/>
            <person name="Zeng Q."/>
            <person name="Koehrsen M."/>
            <person name="Haas B."/>
            <person name="Borodovsky M."/>
            <person name="Guigo R."/>
            <person name="Alvarado L."/>
            <person name="Berlin A."/>
            <person name="Bochicchio J."/>
            <person name="Borenstein D."/>
            <person name="Chapman S."/>
            <person name="Chen Z."/>
            <person name="Engels R."/>
            <person name="Freedman E."/>
            <person name="Gellesch M."/>
            <person name="Goldberg J."/>
            <person name="Griggs A."/>
            <person name="Gujja S."/>
            <person name="Heiman D."/>
            <person name="Hepburn T."/>
            <person name="Howarth C."/>
            <person name="Jen D."/>
            <person name="Larson L."/>
            <person name="Lewis B."/>
            <person name="Mehta T."/>
            <person name="Park D."/>
            <person name="Pearson M."/>
            <person name="Roberts A."/>
            <person name="Saif S."/>
            <person name="Shenoy N."/>
            <person name="Sisk P."/>
            <person name="Stolte C."/>
            <person name="Sykes S."/>
            <person name="Thomson T."/>
            <person name="Walk T."/>
            <person name="White J."/>
            <person name="Yandava C."/>
            <person name="Burger G."/>
            <person name="Gray M.W."/>
            <person name="Holland P.W.H."/>
            <person name="King N."/>
            <person name="Lang F.B.F."/>
            <person name="Roger A.J."/>
            <person name="Ruiz-Trillo I."/>
            <person name="Lander E."/>
            <person name="Nusbaum C."/>
        </authorList>
    </citation>
    <scope>NUCLEOTIDE SEQUENCE [LARGE SCALE GENOMIC DNA]</scope>
    <source>
        <strain evidence="14 15">DAOM BR117</strain>
    </source>
</reference>
<dbReference type="VEuPathDB" id="FungiDB:SPPG_07117"/>
<dbReference type="GO" id="GO:0008270">
    <property type="term" value="F:zinc ion binding"/>
    <property type="evidence" value="ECO:0007669"/>
    <property type="project" value="UniProtKB-KW"/>
</dbReference>
<feature type="domain" description="C2H2-type" evidence="13">
    <location>
        <begin position="265"/>
        <end position="292"/>
    </location>
</feature>
<comment type="subcellular location">
    <subcellularLocation>
        <location evidence="1">Nucleus</location>
    </subcellularLocation>
</comment>
<dbReference type="RefSeq" id="XP_016605688.1">
    <property type="nucleotide sequence ID" value="XM_016755294.1"/>
</dbReference>
<dbReference type="PANTHER" id="PTHR23235">
    <property type="entry name" value="KRUEPPEL-LIKE TRANSCRIPTION FACTOR"/>
    <property type="match status" value="1"/>
</dbReference>
<dbReference type="GO" id="GO:0005634">
    <property type="term" value="C:nucleus"/>
    <property type="evidence" value="ECO:0007669"/>
    <property type="project" value="UniProtKB-SubCell"/>
</dbReference>
<gene>
    <name evidence="14" type="ORF">SPPG_07117</name>
</gene>
<keyword evidence="10" id="KW-0539">Nucleus</keyword>
<sequence>MAYFSAYPTATYPLLDLYPQEMTVMDGYLDPATMLLLAPSPLPTSLQSPPYMDNRLMLTGYEAFSSPPCQEYSFFDEVPVPEIVVDGMPPTPQSAFLTEDETDMSNFSVEFPSSSPLGAPVEFPLTPQSLTATEDPLMTSPSMSDLDLFMLNTLVQPVLKKPMEREDQKQHERSATNVSIMSPIQKQTPTSTSRTEQPSNLPLRRHPCSACPKSFTRRYNLLAHIRGAHSHTRPFKCPQCPLAFARKHDFLRHKVSLHTVGRKPFECPHCDLTFARSDALKRHVAVEKRKRAAKK</sequence>
<keyword evidence="3" id="KW-0479">Metal-binding</keyword>
<dbReference type="InParanoid" id="A0A0L0HAD9"/>
<evidence type="ECO:0000256" key="1">
    <source>
        <dbReference type="ARBA" id="ARBA00004123"/>
    </source>
</evidence>
<dbReference type="PANTHER" id="PTHR23235:SF120">
    <property type="entry name" value="KRUPPEL-LIKE FACTOR 15"/>
    <property type="match status" value="1"/>
</dbReference>
<evidence type="ECO:0000256" key="8">
    <source>
        <dbReference type="ARBA" id="ARBA00023125"/>
    </source>
</evidence>